<proteinExistence type="predicted"/>
<feature type="transmembrane region" description="Helical" evidence="1">
    <location>
        <begin position="176"/>
        <end position="196"/>
    </location>
</feature>
<dbReference type="Proteomes" id="UP000250235">
    <property type="component" value="Unassembled WGS sequence"/>
</dbReference>
<keyword evidence="1" id="KW-0472">Membrane</keyword>
<dbReference type="AlphaFoldDB" id="A0A2Z7A5M8"/>
<name>A0A2Z7A5M8_9LAMI</name>
<dbReference type="EMBL" id="KV018584">
    <property type="protein sequence ID" value="KZV16769.1"/>
    <property type="molecule type" value="Genomic_DNA"/>
</dbReference>
<accession>A0A2Z7A5M8</accession>
<organism evidence="2 3">
    <name type="scientific">Dorcoceras hygrometricum</name>
    <dbReference type="NCBI Taxonomy" id="472368"/>
    <lineage>
        <taxon>Eukaryota</taxon>
        <taxon>Viridiplantae</taxon>
        <taxon>Streptophyta</taxon>
        <taxon>Embryophyta</taxon>
        <taxon>Tracheophyta</taxon>
        <taxon>Spermatophyta</taxon>
        <taxon>Magnoliopsida</taxon>
        <taxon>eudicotyledons</taxon>
        <taxon>Gunneridae</taxon>
        <taxon>Pentapetalae</taxon>
        <taxon>asterids</taxon>
        <taxon>lamiids</taxon>
        <taxon>Lamiales</taxon>
        <taxon>Gesneriaceae</taxon>
        <taxon>Didymocarpoideae</taxon>
        <taxon>Trichosporeae</taxon>
        <taxon>Loxocarpinae</taxon>
        <taxon>Dorcoceras</taxon>
    </lineage>
</organism>
<gene>
    <name evidence="2" type="ORF">F511_36215</name>
</gene>
<dbReference type="Pfam" id="PF14223">
    <property type="entry name" value="Retrotran_gag_2"/>
    <property type="match status" value="1"/>
</dbReference>
<dbReference type="OrthoDB" id="1738251at2759"/>
<dbReference type="PANTHER" id="PTHR34676">
    <property type="entry name" value="DUF4219 DOMAIN-CONTAINING PROTEIN-RELATED"/>
    <property type="match status" value="1"/>
</dbReference>
<evidence type="ECO:0000256" key="1">
    <source>
        <dbReference type="SAM" id="Phobius"/>
    </source>
</evidence>
<evidence type="ECO:0000313" key="2">
    <source>
        <dbReference type="EMBL" id="KZV16769.1"/>
    </source>
</evidence>
<keyword evidence="3" id="KW-1185">Reference proteome</keyword>
<evidence type="ECO:0008006" key="4">
    <source>
        <dbReference type="Google" id="ProtNLM"/>
    </source>
</evidence>
<keyword evidence="1" id="KW-0812">Transmembrane</keyword>
<reference evidence="2 3" key="1">
    <citation type="journal article" date="2015" name="Proc. Natl. Acad. Sci. U.S.A.">
        <title>The resurrection genome of Boea hygrometrica: A blueprint for survival of dehydration.</title>
        <authorList>
            <person name="Xiao L."/>
            <person name="Yang G."/>
            <person name="Zhang L."/>
            <person name="Yang X."/>
            <person name="Zhao S."/>
            <person name="Ji Z."/>
            <person name="Zhou Q."/>
            <person name="Hu M."/>
            <person name="Wang Y."/>
            <person name="Chen M."/>
            <person name="Xu Y."/>
            <person name="Jin H."/>
            <person name="Xiao X."/>
            <person name="Hu G."/>
            <person name="Bao F."/>
            <person name="Hu Y."/>
            <person name="Wan P."/>
            <person name="Li L."/>
            <person name="Deng X."/>
            <person name="Kuang T."/>
            <person name="Xiang C."/>
            <person name="Zhu J.K."/>
            <person name="Oliver M.J."/>
            <person name="He Y."/>
        </authorList>
    </citation>
    <scope>NUCLEOTIDE SEQUENCE [LARGE SCALE GENOMIC DNA]</scope>
    <source>
        <strain evidence="3">cv. XS01</strain>
    </source>
</reference>
<dbReference type="PANTHER" id="PTHR34676:SF17">
    <property type="entry name" value="OS06G0684500 PROTEIN"/>
    <property type="match status" value="1"/>
</dbReference>
<protein>
    <recommendedName>
        <fullName evidence="4">UBN2 domain-containing protein</fullName>
    </recommendedName>
</protein>
<sequence length="213" mass="24892">MNTAVAIIAGAPQWIEKPRLEWTSEDKKKANLDSVAKYILYKMLDNNMFSKIHTCTAAKEIWEKLTQICEGNEETKEDKLTVALQKFELIKMMPEETMAEFDERFISYVIELSRLGKSYCNRELALKVMRALPKEWDVKTMAMQESKDLNKMELHDLFANIKAYVFRKIMCHFMRLCVNFMIYGVHVILVACLSFGCVDETWDDRGVSLFKIF</sequence>
<keyword evidence="1" id="KW-1133">Transmembrane helix</keyword>
<evidence type="ECO:0000313" key="3">
    <source>
        <dbReference type="Proteomes" id="UP000250235"/>
    </source>
</evidence>